<keyword evidence="2" id="KW-1185">Reference proteome</keyword>
<organism evidence="1 2">
    <name type="scientific">Noviherbaspirillum sedimenti</name>
    <dbReference type="NCBI Taxonomy" id="2320865"/>
    <lineage>
        <taxon>Bacteria</taxon>
        <taxon>Pseudomonadati</taxon>
        <taxon>Pseudomonadota</taxon>
        <taxon>Betaproteobacteria</taxon>
        <taxon>Burkholderiales</taxon>
        <taxon>Oxalobacteraceae</taxon>
        <taxon>Noviherbaspirillum</taxon>
    </lineage>
</organism>
<dbReference type="OrthoDB" id="9767616at2"/>
<dbReference type="EMBL" id="QYUQ01000002">
    <property type="protein sequence ID" value="RJG00632.1"/>
    <property type="molecule type" value="Genomic_DNA"/>
</dbReference>
<comment type="caution">
    <text evidence="1">The sequence shown here is derived from an EMBL/GenBank/DDBJ whole genome shotgun (WGS) entry which is preliminary data.</text>
</comment>
<dbReference type="InterPro" id="IPR036291">
    <property type="entry name" value="NAD(P)-bd_dom_sf"/>
</dbReference>
<name>A0A3A3G2C5_9BURK</name>
<dbReference type="SUPFAM" id="SSF51735">
    <property type="entry name" value="NAD(P)-binding Rossmann-fold domains"/>
    <property type="match status" value="1"/>
</dbReference>
<protein>
    <recommendedName>
        <fullName evidence="3">Dihydrodipicolinate reductase</fullName>
    </recommendedName>
</protein>
<proteinExistence type="predicted"/>
<dbReference type="Proteomes" id="UP000266327">
    <property type="component" value="Unassembled WGS sequence"/>
</dbReference>
<accession>A0A3A3G2C5</accession>
<reference evidence="2" key="1">
    <citation type="submission" date="2018-09" db="EMBL/GenBank/DDBJ databases">
        <authorList>
            <person name="Zhu H."/>
        </authorList>
    </citation>
    <scope>NUCLEOTIDE SEQUENCE [LARGE SCALE GENOMIC DNA]</scope>
    <source>
        <strain evidence="2">K1S02-23</strain>
    </source>
</reference>
<dbReference type="CDD" id="cd24146">
    <property type="entry name" value="nat-AmDH_N_like"/>
    <property type="match status" value="1"/>
</dbReference>
<dbReference type="Gene3D" id="3.40.50.720">
    <property type="entry name" value="NAD(P)-binding Rossmann-like Domain"/>
    <property type="match status" value="1"/>
</dbReference>
<sequence>MDSDLQRKSARYRVVQWATGHIGTESLRQVIDHPDLDLVGLFVYSPNKVGVDAGQLCGRPDTGIRATNRIEDIVALDADFVLHMPMLEPSPENSDREVLSLLESGKNVISIRGYFWPAWRGQAYEKKFLDACRKGNATLHGNGICPGFVFDRMGPVLTSFCTAVKEVHFIEYFDLRMRPWHTIQDVIGLATPPGSITIAHQTPRTLTTLYSEMYHLMAAQWETEVVSIDLKLDWVPAEKDVVLSSGTVRAGTSVGTIWTWTIKMANGLLVTQKSHWYVDAIPGWDERNVWIVDIVGEPRFRCEMPLEVIGPDSLTAGGYDPNGRALAALCINAMPEVDAAPAGILKPTIFAPWRARFFKEA</sequence>
<dbReference type="RefSeq" id="WP_119784087.1">
    <property type="nucleotide sequence ID" value="NZ_QYUQ01000002.1"/>
</dbReference>
<evidence type="ECO:0000313" key="2">
    <source>
        <dbReference type="Proteomes" id="UP000266327"/>
    </source>
</evidence>
<dbReference type="AlphaFoldDB" id="A0A3A3G2C5"/>
<gene>
    <name evidence="1" type="ORF">D3878_02750</name>
</gene>
<evidence type="ECO:0008006" key="3">
    <source>
        <dbReference type="Google" id="ProtNLM"/>
    </source>
</evidence>
<evidence type="ECO:0000313" key="1">
    <source>
        <dbReference type="EMBL" id="RJG00632.1"/>
    </source>
</evidence>